<protein>
    <submittedName>
        <fullName evidence="1">Phospholipase A2-alpha-like</fullName>
    </submittedName>
</protein>
<evidence type="ECO:0000313" key="2">
    <source>
        <dbReference type="Proteomes" id="UP000634136"/>
    </source>
</evidence>
<keyword evidence="2" id="KW-1185">Reference proteome</keyword>
<dbReference type="Proteomes" id="UP000634136">
    <property type="component" value="Unassembled WGS sequence"/>
</dbReference>
<dbReference type="GO" id="GO:0006644">
    <property type="term" value="P:phospholipid metabolic process"/>
    <property type="evidence" value="ECO:0007669"/>
    <property type="project" value="InterPro"/>
</dbReference>
<dbReference type="Gene3D" id="1.20.90.10">
    <property type="entry name" value="Phospholipase A2 domain"/>
    <property type="match status" value="1"/>
</dbReference>
<dbReference type="InterPro" id="IPR036444">
    <property type="entry name" value="PLipase_A2_dom_sf"/>
</dbReference>
<dbReference type="AlphaFoldDB" id="A0A834WKU3"/>
<proteinExistence type="predicted"/>
<accession>A0A834WKU3</accession>
<evidence type="ECO:0000313" key="1">
    <source>
        <dbReference type="EMBL" id="KAF7820549.1"/>
    </source>
</evidence>
<organism evidence="1 2">
    <name type="scientific">Senna tora</name>
    <dbReference type="NCBI Taxonomy" id="362788"/>
    <lineage>
        <taxon>Eukaryota</taxon>
        <taxon>Viridiplantae</taxon>
        <taxon>Streptophyta</taxon>
        <taxon>Embryophyta</taxon>
        <taxon>Tracheophyta</taxon>
        <taxon>Spermatophyta</taxon>
        <taxon>Magnoliopsida</taxon>
        <taxon>eudicotyledons</taxon>
        <taxon>Gunneridae</taxon>
        <taxon>Pentapetalae</taxon>
        <taxon>rosids</taxon>
        <taxon>fabids</taxon>
        <taxon>Fabales</taxon>
        <taxon>Fabaceae</taxon>
        <taxon>Caesalpinioideae</taxon>
        <taxon>Cassia clade</taxon>
        <taxon>Senna</taxon>
    </lineage>
</organism>
<dbReference type="GO" id="GO:0004623">
    <property type="term" value="F:phospholipase A2 activity"/>
    <property type="evidence" value="ECO:0007669"/>
    <property type="project" value="InterPro"/>
</dbReference>
<comment type="caution">
    <text evidence="1">The sequence shown here is derived from an EMBL/GenBank/DDBJ whole genome shotgun (WGS) entry which is preliminary data.</text>
</comment>
<reference evidence="1" key="1">
    <citation type="submission" date="2020-09" db="EMBL/GenBank/DDBJ databases">
        <title>Genome-Enabled Discovery of Anthraquinone Biosynthesis in Senna tora.</title>
        <authorList>
            <person name="Kang S.-H."/>
            <person name="Pandey R.P."/>
            <person name="Lee C.-M."/>
            <person name="Sim J.-S."/>
            <person name="Jeong J.-T."/>
            <person name="Choi B.-S."/>
            <person name="Jung M."/>
            <person name="Ginzburg D."/>
            <person name="Zhao K."/>
            <person name="Won S.Y."/>
            <person name="Oh T.-J."/>
            <person name="Yu Y."/>
            <person name="Kim N.-H."/>
            <person name="Lee O.R."/>
            <person name="Lee T.-H."/>
            <person name="Bashyal P."/>
            <person name="Kim T.-S."/>
            <person name="Lee W.-H."/>
            <person name="Kawkins C."/>
            <person name="Kim C.-K."/>
            <person name="Kim J.S."/>
            <person name="Ahn B.O."/>
            <person name="Rhee S.Y."/>
            <person name="Sohng J.K."/>
        </authorList>
    </citation>
    <scope>NUCLEOTIDE SEQUENCE</scope>
    <source>
        <tissue evidence="1">Leaf</tissue>
    </source>
</reference>
<sequence length="46" mass="5132">MECMKKFEKTGGATFKGNKCKVDDVIEVIKVVMEAALFAGRVFHKP</sequence>
<name>A0A834WKU3_9FABA</name>
<dbReference type="EMBL" id="JAAIUW010000008">
    <property type="protein sequence ID" value="KAF7820549.1"/>
    <property type="molecule type" value="Genomic_DNA"/>
</dbReference>
<gene>
    <name evidence="1" type="ORF">G2W53_026004</name>
</gene>
<dbReference type="GO" id="GO:0050482">
    <property type="term" value="P:arachidonate secretion"/>
    <property type="evidence" value="ECO:0007669"/>
    <property type="project" value="InterPro"/>
</dbReference>